<dbReference type="FunFam" id="3.40.50.10090:FF:000002">
    <property type="entry name" value="Bifunctional uroporphyrinogen-III C-methyltransferase/uroporphyrinogen-III synthase"/>
    <property type="match status" value="1"/>
</dbReference>
<protein>
    <submittedName>
        <fullName evidence="7">Uroporphyrinogen III methyltransferase / synthase</fullName>
        <ecNumber evidence="7">2.1.1.107</ecNumber>
        <ecNumber evidence="7">4.2.1.75</ecNumber>
    </submittedName>
</protein>
<feature type="domain" description="Tetrapyrrole biosynthesis uroporphyrinogen III synthase" evidence="6">
    <location>
        <begin position="277"/>
        <end position="506"/>
    </location>
</feature>
<keyword evidence="4" id="KW-0627">Porphyrin biosynthesis</keyword>
<dbReference type="Gene3D" id="3.40.50.10090">
    <property type="match status" value="2"/>
</dbReference>
<evidence type="ECO:0000256" key="3">
    <source>
        <dbReference type="ARBA" id="ARBA00022691"/>
    </source>
</evidence>
<keyword evidence="7" id="KW-0456">Lyase</keyword>
<dbReference type="Gene3D" id="3.40.1010.10">
    <property type="entry name" value="Cobalt-precorrin-4 Transmethylase, Domain 1"/>
    <property type="match status" value="1"/>
</dbReference>
<dbReference type="EC" id="2.1.1.107" evidence="7"/>
<dbReference type="InterPro" id="IPR014776">
    <property type="entry name" value="4pyrrole_Mease_sub2"/>
</dbReference>
<dbReference type="InterPro" id="IPR000878">
    <property type="entry name" value="4pyrrol_Mease"/>
</dbReference>
<gene>
    <name evidence="7" type="ORF">BC102111_01541</name>
</gene>
<dbReference type="Pfam" id="PF02602">
    <property type="entry name" value="HEM4"/>
    <property type="match status" value="1"/>
</dbReference>
<dbReference type="PANTHER" id="PTHR45790">
    <property type="entry name" value="SIROHEME SYNTHASE-RELATED"/>
    <property type="match status" value="1"/>
</dbReference>
<dbReference type="AlphaFoldDB" id="A0A2H1ISY6"/>
<dbReference type="GO" id="GO:0032259">
    <property type="term" value="P:methylation"/>
    <property type="evidence" value="ECO:0007669"/>
    <property type="project" value="UniProtKB-KW"/>
</dbReference>
<dbReference type="GO" id="GO:0004852">
    <property type="term" value="F:uroporphyrinogen-III synthase activity"/>
    <property type="evidence" value="ECO:0007669"/>
    <property type="project" value="UniProtKB-EC"/>
</dbReference>
<sequence>MSSAEMPEKAPTGQVQPRRLLPVAPRVVFIGSGPGEAGLMTARGADILADASLVVYDAQVHAEIVTAYVPQAAEVIDAAELGQAASTRGRRLADLARPDKTVVRLSSDDGLLFTTTTTEAAVCRKAGIDVEIVPGVGLSAATAAYTGTPLTTNRVRSVRYIESGPQTHVDVSKHRNTTHVLTGTAAEHEEAFRALLADGWDEATKVLVGWGISTTEQTTVETTLGQAAALCRSAGDRMVVIMGQGVEDRGELSWFETKPLFGWQVLIPRTKEQGTSTAEALAELGAVGTVVPTIAVQPPRTPTQMEKAIRGLVDGSYEWVGFTSVNAVRAVRMWFEDFGLDARSLAGVKVAAVGGRTASALLDWGITPDLVPDGEHSARGLAASWPDYVDDIDPMNTVLLPRADIATEVLVAGLLEKGWDVDDVTAYRTVRASPPPAPIREAIKAGDFDAFLFTSSSTVRNLVGIAGKPAATSVICCIGPATANTAEEHGLRVDVLAEEANLTSLIDGLVAFATRMRDEDLAAGQTPMRPSQKRRRKKA</sequence>
<dbReference type="InterPro" id="IPR014777">
    <property type="entry name" value="4pyrrole_Mease_sub1"/>
</dbReference>
<dbReference type="EC" id="4.2.1.75" evidence="7"/>
<evidence type="ECO:0000259" key="6">
    <source>
        <dbReference type="Pfam" id="PF02602"/>
    </source>
</evidence>
<proteinExistence type="predicted"/>
<evidence type="ECO:0000313" key="7">
    <source>
        <dbReference type="EMBL" id="SMX78241.1"/>
    </source>
</evidence>
<dbReference type="InterPro" id="IPR036108">
    <property type="entry name" value="4pyrrol_syn_uPrphyn_synt_sf"/>
</dbReference>
<dbReference type="InterPro" id="IPR050161">
    <property type="entry name" value="Siro_Cobalamin_biosynth"/>
</dbReference>
<dbReference type="Pfam" id="PF00590">
    <property type="entry name" value="TP_methylase"/>
    <property type="match status" value="1"/>
</dbReference>
<dbReference type="RefSeq" id="WP_223290029.1">
    <property type="nucleotide sequence ID" value="NZ_FXZC01000003.1"/>
</dbReference>
<dbReference type="FunFam" id="3.40.50.10090:FF:000001">
    <property type="entry name" value="Bifunctional uroporphyrinogen-III C-methyltransferase/uroporphyrinogen-III synthase"/>
    <property type="match status" value="1"/>
</dbReference>
<evidence type="ECO:0000256" key="1">
    <source>
        <dbReference type="ARBA" id="ARBA00022603"/>
    </source>
</evidence>
<dbReference type="Gene3D" id="3.30.950.10">
    <property type="entry name" value="Methyltransferase, Cobalt-precorrin-4 Transmethylase, Domain 2"/>
    <property type="match status" value="1"/>
</dbReference>
<keyword evidence="2 7" id="KW-0808">Transferase</keyword>
<dbReference type="Proteomes" id="UP000234333">
    <property type="component" value="Unassembled WGS sequence"/>
</dbReference>
<feature type="domain" description="Tetrapyrrole methylase" evidence="5">
    <location>
        <begin position="26"/>
        <end position="227"/>
    </location>
</feature>
<dbReference type="PANTHER" id="PTHR45790:SF3">
    <property type="entry name" value="S-ADENOSYL-L-METHIONINE-DEPENDENT UROPORPHYRINOGEN III METHYLTRANSFERASE, CHLOROPLASTIC"/>
    <property type="match status" value="1"/>
</dbReference>
<evidence type="ECO:0000313" key="8">
    <source>
        <dbReference type="Proteomes" id="UP000234333"/>
    </source>
</evidence>
<evidence type="ECO:0000256" key="2">
    <source>
        <dbReference type="ARBA" id="ARBA00022679"/>
    </source>
</evidence>
<evidence type="ECO:0000259" key="5">
    <source>
        <dbReference type="Pfam" id="PF00590"/>
    </source>
</evidence>
<dbReference type="SUPFAM" id="SSF53790">
    <property type="entry name" value="Tetrapyrrole methylase"/>
    <property type="match status" value="1"/>
</dbReference>
<evidence type="ECO:0000256" key="4">
    <source>
        <dbReference type="ARBA" id="ARBA00023244"/>
    </source>
</evidence>
<reference evidence="7 8" key="1">
    <citation type="submission" date="2017-03" db="EMBL/GenBank/DDBJ databases">
        <authorList>
            <person name="Afonso C.L."/>
            <person name="Miller P.J."/>
            <person name="Scott M.A."/>
            <person name="Spackman E."/>
            <person name="Goraichik I."/>
            <person name="Dimitrov K.M."/>
            <person name="Suarez D.L."/>
            <person name="Swayne D.E."/>
        </authorList>
    </citation>
    <scope>NUCLEOTIDE SEQUENCE [LARGE SCALE GENOMIC DNA]</scope>
    <source>
        <strain evidence="7 8">CIP 102111</strain>
    </source>
</reference>
<dbReference type="InterPro" id="IPR035996">
    <property type="entry name" value="4pyrrol_Methylase_sf"/>
</dbReference>
<dbReference type="GO" id="GO:0019354">
    <property type="term" value="P:siroheme biosynthetic process"/>
    <property type="evidence" value="ECO:0007669"/>
    <property type="project" value="TreeGrafter"/>
</dbReference>
<dbReference type="GO" id="GO:0004851">
    <property type="term" value="F:uroporphyrin-III C-methyltransferase activity"/>
    <property type="evidence" value="ECO:0007669"/>
    <property type="project" value="UniProtKB-EC"/>
</dbReference>
<dbReference type="GeneID" id="99775471"/>
<name>A0A2H1ISY6_9MICO</name>
<keyword evidence="3" id="KW-0949">S-adenosyl-L-methionine</keyword>
<dbReference type="EMBL" id="FXZC01000003">
    <property type="protein sequence ID" value="SMX78241.1"/>
    <property type="molecule type" value="Genomic_DNA"/>
</dbReference>
<organism evidence="7 8">
    <name type="scientific">Brevibacterium casei CIP 102111</name>
    <dbReference type="NCBI Taxonomy" id="1255625"/>
    <lineage>
        <taxon>Bacteria</taxon>
        <taxon>Bacillati</taxon>
        <taxon>Actinomycetota</taxon>
        <taxon>Actinomycetes</taxon>
        <taxon>Micrococcales</taxon>
        <taxon>Brevibacteriaceae</taxon>
        <taxon>Brevibacterium</taxon>
    </lineage>
</organism>
<keyword evidence="1 7" id="KW-0489">Methyltransferase</keyword>
<dbReference type="SUPFAM" id="SSF69618">
    <property type="entry name" value="HemD-like"/>
    <property type="match status" value="1"/>
</dbReference>
<dbReference type="CDD" id="cd06578">
    <property type="entry name" value="HemD"/>
    <property type="match status" value="1"/>
</dbReference>
<accession>A0A2H1ISY6</accession>
<dbReference type="InterPro" id="IPR003754">
    <property type="entry name" value="4pyrrol_synth_uPrphyn_synth"/>
</dbReference>